<evidence type="ECO:0000313" key="2">
    <source>
        <dbReference type="Proteomes" id="UP000030206"/>
    </source>
</evidence>
<dbReference type="GeneID" id="24606975"/>
<dbReference type="Proteomes" id="UP000030206">
    <property type="component" value="Segment"/>
</dbReference>
<dbReference type="EMBL" id="KM236245">
    <property type="protein sequence ID" value="AIW03233.1"/>
    <property type="molecule type" value="Genomic_DNA"/>
</dbReference>
<dbReference type="KEGG" id="vg:24606975"/>
<organism evidence="1 2">
    <name type="scientific">Bacillus phage Mater</name>
    <dbReference type="NCBI Taxonomy" id="1540090"/>
    <lineage>
        <taxon>Viruses</taxon>
        <taxon>Duplodnaviria</taxon>
        <taxon>Heunggongvirae</taxon>
        <taxon>Uroviricota</taxon>
        <taxon>Caudoviricetes</taxon>
        <taxon>Herelleviridae</taxon>
        <taxon>Bastillevirinae</taxon>
        <taxon>Matervirus</taxon>
        <taxon>Matervirus mater</taxon>
    </lineage>
</organism>
<evidence type="ECO:0000313" key="1">
    <source>
        <dbReference type="EMBL" id="AIW03233.1"/>
    </source>
</evidence>
<protein>
    <submittedName>
        <fullName evidence="1">Uncharacterized protein</fullName>
    </submittedName>
</protein>
<name>A0A0A0RUJ2_9CAUD</name>
<reference evidence="1 2" key="1">
    <citation type="submission" date="2014-07" db="EMBL/GenBank/DDBJ databases">
        <title>Complete Genome of Bacillus megaterium Myophage Mater.</title>
        <authorList>
            <person name="Lancaster J.C."/>
            <person name="Hodde M.K."/>
            <person name="Hernandez A.C."/>
            <person name="Everett G.F.K."/>
        </authorList>
    </citation>
    <scope>NUCLEOTIDE SEQUENCE [LARGE SCALE GENOMIC DNA]</scope>
</reference>
<accession>A0A0A0RUJ2</accession>
<proteinExistence type="predicted"/>
<keyword evidence="2" id="KW-1185">Reference proteome</keyword>
<gene>
    <name evidence="1" type="ORF">CPT_Mater76</name>
</gene>
<dbReference type="RefSeq" id="YP_009151035.1">
    <property type="nucleotide sequence ID" value="NC_027366.1"/>
</dbReference>
<sequence length="121" mass="13661">METIKSYMPEGTLNFNSEHGILYTFRFGDATAQLYTKVRAEVSGYAALDTGFFDIDVCAAKDHELTKKHAVLEHNEWNNESGSVKEVIFYDADNNQIVLPVKEAIDHLVSVQIVNYFPEGE</sequence>